<dbReference type="InterPro" id="IPR036388">
    <property type="entry name" value="WH-like_DNA-bd_sf"/>
</dbReference>
<keyword evidence="2" id="KW-1185">Reference proteome</keyword>
<evidence type="ECO:0000313" key="1">
    <source>
        <dbReference type="EMBL" id="MCT2593336.1"/>
    </source>
</evidence>
<dbReference type="SUPFAM" id="SSF46785">
    <property type="entry name" value="Winged helix' DNA-binding domain"/>
    <property type="match status" value="1"/>
</dbReference>
<sequence>MLRTGDCETLQAAVDTLVHTPPPRLRTHLTRVAASRRLPTWTESLAGGDGDALQRLGDALRTYHLETLAPFWQRIHAHGDADRVIRLHRLLRGGTDGLLSGLGPRFRWRQPVLEADYPVNHAVDWARPTPTARTDDVPLGPLLGHTRAAVLGATPTGASTVELARMQAVTHPAISQHLKVLRAAGLVITVRKAGRSFHVATAEGRALLRSGERGEIP</sequence>
<comment type="caution">
    <text evidence="1">The sequence shown here is derived from an EMBL/GenBank/DDBJ whole genome shotgun (WGS) entry which is preliminary data.</text>
</comment>
<proteinExistence type="predicted"/>
<dbReference type="InterPro" id="IPR036390">
    <property type="entry name" value="WH_DNA-bd_sf"/>
</dbReference>
<reference evidence="1 2" key="1">
    <citation type="submission" date="2021-10" db="EMBL/GenBank/DDBJ databases">
        <title>Streptomyces gossypii sp. nov., isolated from soil collected from cotton field.</title>
        <authorList>
            <person name="Ge X."/>
            <person name="Chen X."/>
            <person name="Liu W."/>
        </authorList>
    </citation>
    <scope>NUCLEOTIDE SEQUENCE [LARGE SCALE GENOMIC DNA]</scope>
    <source>
        <strain evidence="1 2">N2-109</strain>
    </source>
</reference>
<organism evidence="1 2">
    <name type="scientific">Streptomyces gossypii</name>
    <dbReference type="NCBI Taxonomy" id="2883101"/>
    <lineage>
        <taxon>Bacteria</taxon>
        <taxon>Bacillati</taxon>
        <taxon>Actinomycetota</taxon>
        <taxon>Actinomycetes</taxon>
        <taxon>Kitasatosporales</taxon>
        <taxon>Streptomycetaceae</taxon>
        <taxon>Streptomyces</taxon>
    </lineage>
</organism>
<evidence type="ECO:0000313" key="2">
    <source>
        <dbReference type="Proteomes" id="UP001156389"/>
    </source>
</evidence>
<dbReference type="InterPro" id="IPR011991">
    <property type="entry name" value="ArsR-like_HTH"/>
</dbReference>
<name>A0ABT2K044_9ACTN</name>
<protein>
    <submittedName>
        <fullName evidence="1">ArsR family transcriptional regulator</fullName>
    </submittedName>
</protein>
<dbReference type="Gene3D" id="1.10.10.10">
    <property type="entry name" value="Winged helix-like DNA-binding domain superfamily/Winged helix DNA-binding domain"/>
    <property type="match status" value="1"/>
</dbReference>
<dbReference type="Proteomes" id="UP001156389">
    <property type="component" value="Unassembled WGS sequence"/>
</dbReference>
<dbReference type="EMBL" id="JAJAGO010000013">
    <property type="protein sequence ID" value="MCT2593336.1"/>
    <property type="molecule type" value="Genomic_DNA"/>
</dbReference>
<gene>
    <name evidence="1" type="ORF">LHJ74_26100</name>
</gene>
<dbReference type="Pfam" id="PF12840">
    <property type="entry name" value="HTH_20"/>
    <property type="match status" value="1"/>
</dbReference>
<dbReference type="RefSeq" id="WP_260220695.1">
    <property type="nucleotide sequence ID" value="NZ_JAJAGO010000013.1"/>
</dbReference>
<dbReference type="CDD" id="cd00090">
    <property type="entry name" value="HTH_ARSR"/>
    <property type="match status" value="1"/>
</dbReference>
<accession>A0ABT2K044</accession>